<dbReference type="Gene3D" id="3.30.70.1990">
    <property type="match status" value="1"/>
</dbReference>
<dbReference type="Gene3D" id="1.10.405.20">
    <property type="match status" value="1"/>
</dbReference>
<sequence>MTNSKIAVIGSGIAGLSSAWLLSKQHRVTVFEAADYAGGHSNTIDVTLNGISYPVDTGFLVHNDRTYPNLIALFKHIGLDTPASEMSFSVKLPHVNLEWAGATTASLFAQKRNLFRPSFWRMIRDILNFNKRAHDLLASVEDSNMTLGQLLDREGYSREFREWYLLPMGAAIWSSPMDDMADFPAKTFIQFCLNHGLLQIHDRPQWKSIRGGSRVYVQRLCQDIEANGGRVLLSTPALNVTRHADGVHIETAEGVEVFDQVIMACHTDQSLALLSDAHPQEQVVLAAVRYQPNTAYLHTDESLMPVRKNAWSAWNYYAGAVQNGQFPVAVTYWLNRLQPLPFDRAVMVTLNPPEPPRANETIAVINYAHPLLDTAAYQAQQALPSVQGLDRVYFAGAWAGFGFHEDGLKSGLAVANLLGVFAPWQKADDSKQEQSA</sequence>
<accession>A0ABW3HE90</accession>
<feature type="domain" description="Amine oxidase" evidence="1">
    <location>
        <begin position="13"/>
        <end position="275"/>
    </location>
</feature>
<dbReference type="PANTHER" id="PTHR42923">
    <property type="entry name" value="PROTOPORPHYRINOGEN OXIDASE"/>
    <property type="match status" value="1"/>
</dbReference>
<dbReference type="InterPro" id="IPR036188">
    <property type="entry name" value="FAD/NAD-bd_sf"/>
</dbReference>
<dbReference type="InterPro" id="IPR002937">
    <property type="entry name" value="Amino_oxidase"/>
</dbReference>
<keyword evidence="3" id="KW-1185">Reference proteome</keyword>
<evidence type="ECO:0000259" key="1">
    <source>
        <dbReference type="Pfam" id="PF01593"/>
    </source>
</evidence>
<dbReference type="Pfam" id="PF01593">
    <property type="entry name" value="Amino_oxidase"/>
    <property type="match status" value="1"/>
</dbReference>
<dbReference type="Gene3D" id="3.50.50.60">
    <property type="entry name" value="FAD/NAD(P)-binding domain"/>
    <property type="match status" value="1"/>
</dbReference>
<dbReference type="SUPFAM" id="SSF51905">
    <property type="entry name" value="FAD/NAD(P)-binding domain"/>
    <property type="match status" value="1"/>
</dbReference>
<comment type="caution">
    <text evidence="2">The sequence shown here is derived from an EMBL/GenBank/DDBJ whole genome shotgun (WGS) entry which is preliminary data.</text>
</comment>
<proteinExistence type="predicted"/>
<organism evidence="2 3">
    <name type="scientific">Paraperlucidibaca wandonensis</name>
    <dbReference type="NCBI Taxonomy" id="1268273"/>
    <lineage>
        <taxon>Bacteria</taxon>
        <taxon>Pseudomonadati</taxon>
        <taxon>Pseudomonadota</taxon>
        <taxon>Gammaproteobacteria</taxon>
        <taxon>Moraxellales</taxon>
        <taxon>Moraxellaceae</taxon>
        <taxon>Paraperlucidibaca</taxon>
    </lineage>
</organism>
<dbReference type="EMBL" id="JBHTIT010000001">
    <property type="protein sequence ID" value="MFD0949542.1"/>
    <property type="molecule type" value="Genomic_DNA"/>
</dbReference>
<dbReference type="Proteomes" id="UP001597044">
    <property type="component" value="Unassembled WGS sequence"/>
</dbReference>
<dbReference type="InterPro" id="IPR050464">
    <property type="entry name" value="Zeta_carotene_desat/Oxidored"/>
</dbReference>
<name>A0ABW3HE90_9GAMM</name>
<evidence type="ECO:0000313" key="3">
    <source>
        <dbReference type="Proteomes" id="UP001597044"/>
    </source>
</evidence>
<gene>
    <name evidence="2" type="ORF">ACFQ0F_03905</name>
</gene>
<reference evidence="3" key="1">
    <citation type="journal article" date="2019" name="Int. J. Syst. Evol. Microbiol.">
        <title>The Global Catalogue of Microorganisms (GCM) 10K type strain sequencing project: providing services to taxonomists for standard genome sequencing and annotation.</title>
        <authorList>
            <consortium name="The Broad Institute Genomics Platform"/>
            <consortium name="The Broad Institute Genome Sequencing Center for Infectious Disease"/>
            <person name="Wu L."/>
            <person name="Ma J."/>
        </authorList>
    </citation>
    <scope>NUCLEOTIDE SEQUENCE [LARGE SCALE GENOMIC DNA]</scope>
    <source>
        <strain evidence="3">CCUG 63419</strain>
    </source>
</reference>
<dbReference type="PANTHER" id="PTHR42923:SF17">
    <property type="entry name" value="AMINE OXIDASE DOMAIN-CONTAINING PROTEIN"/>
    <property type="match status" value="1"/>
</dbReference>
<dbReference type="RefSeq" id="WP_379069342.1">
    <property type="nucleotide sequence ID" value="NZ_JBHTIT010000001.1"/>
</dbReference>
<protein>
    <submittedName>
        <fullName evidence="2">NAD(P)/FAD-dependent oxidoreductase</fullName>
    </submittedName>
</protein>
<evidence type="ECO:0000313" key="2">
    <source>
        <dbReference type="EMBL" id="MFD0949542.1"/>
    </source>
</evidence>